<name>A0A9D0YZI7_9FIRM</name>
<proteinExistence type="inferred from homology"/>
<evidence type="ECO:0000313" key="3">
    <source>
        <dbReference type="EMBL" id="HIQ65081.1"/>
    </source>
</evidence>
<evidence type="ECO:0000313" key="4">
    <source>
        <dbReference type="Proteomes" id="UP000886725"/>
    </source>
</evidence>
<dbReference type="PANTHER" id="PTHR24321">
    <property type="entry name" value="DEHYDROGENASES, SHORT CHAIN"/>
    <property type="match status" value="1"/>
</dbReference>
<reference evidence="3" key="2">
    <citation type="journal article" date="2021" name="PeerJ">
        <title>Extensive microbial diversity within the chicken gut microbiome revealed by metagenomics and culture.</title>
        <authorList>
            <person name="Gilroy R."/>
            <person name="Ravi A."/>
            <person name="Getino M."/>
            <person name="Pursley I."/>
            <person name="Horton D.L."/>
            <person name="Alikhan N.F."/>
            <person name="Baker D."/>
            <person name="Gharbi K."/>
            <person name="Hall N."/>
            <person name="Watson M."/>
            <person name="Adriaenssens E.M."/>
            <person name="Foster-Nyarko E."/>
            <person name="Jarju S."/>
            <person name="Secka A."/>
            <person name="Antonio M."/>
            <person name="Oren A."/>
            <person name="Chaudhuri R.R."/>
            <person name="La Ragione R."/>
            <person name="Hildebrand F."/>
            <person name="Pallen M.J."/>
        </authorList>
    </citation>
    <scope>NUCLEOTIDE SEQUENCE</scope>
    <source>
        <strain evidence="3">CHK165-10780</strain>
    </source>
</reference>
<comment type="similarity">
    <text evidence="1">Belongs to the short-chain dehydrogenases/reductases (SDR) family.</text>
</comment>
<evidence type="ECO:0000256" key="1">
    <source>
        <dbReference type="ARBA" id="ARBA00006484"/>
    </source>
</evidence>
<dbReference type="Gene3D" id="3.40.50.720">
    <property type="entry name" value="NAD(P)-binding Rossmann-like Domain"/>
    <property type="match status" value="1"/>
</dbReference>
<dbReference type="InterPro" id="IPR036291">
    <property type="entry name" value="NAD(P)-bd_dom_sf"/>
</dbReference>
<accession>A0A9D0YZI7</accession>
<dbReference type="PANTHER" id="PTHR24321:SF8">
    <property type="entry name" value="ESTRADIOL 17-BETA-DEHYDROGENASE 8-RELATED"/>
    <property type="match status" value="1"/>
</dbReference>
<comment type="caution">
    <text evidence="3">The sequence shown here is derived from an EMBL/GenBank/DDBJ whole genome shotgun (WGS) entry which is preliminary data.</text>
</comment>
<reference evidence="3" key="1">
    <citation type="submission" date="2020-10" db="EMBL/GenBank/DDBJ databases">
        <authorList>
            <person name="Gilroy R."/>
        </authorList>
    </citation>
    <scope>NUCLEOTIDE SEQUENCE</scope>
    <source>
        <strain evidence="3">CHK165-10780</strain>
    </source>
</reference>
<keyword evidence="2" id="KW-0560">Oxidoreductase</keyword>
<organism evidence="3 4">
    <name type="scientific">Candidatus Faecenecus gallistercoris</name>
    <dbReference type="NCBI Taxonomy" id="2840793"/>
    <lineage>
        <taxon>Bacteria</taxon>
        <taxon>Bacillati</taxon>
        <taxon>Bacillota</taxon>
        <taxon>Bacillota incertae sedis</taxon>
        <taxon>Candidatus Faecenecus</taxon>
    </lineage>
</organism>
<dbReference type="SUPFAM" id="SSF51735">
    <property type="entry name" value="NAD(P)-binding Rossmann-fold domains"/>
    <property type="match status" value="1"/>
</dbReference>
<gene>
    <name evidence="3" type="ORF">IAC85_05005</name>
</gene>
<dbReference type="Pfam" id="PF13561">
    <property type="entry name" value="adh_short_C2"/>
    <property type="match status" value="1"/>
</dbReference>
<sequence>MKDYFGYQDKVCVVTGASSGMGKATVEMLVNLGAKVYAIDMNPCPVSGITQFLKCNLAKKEEIDETFKQLPEHIDCFFGVAGLSGSKTDYRTTFDCNYTANMYMTLNYLKTRMSKGGAIVYCTSTAGLEWKRFKKEQNKVVHASTWEEVVAATAKLAKKAPATFAYMYSKRCLSEFACEQAVEFAKLGIRINNVLPGSTDTGMKQEFQDMIGSEENLIAQAGLAGRLATPEEMAAPMVFLNSPMASFIIGVDLVVDYADTCLKELGLKKNLEAVSATNPIICAMAKKMMAKSAKEASEKK</sequence>
<protein>
    <submittedName>
        <fullName evidence="3">SDR family oxidoreductase</fullName>
    </submittedName>
</protein>
<evidence type="ECO:0000256" key="2">
    <source>
        <dbReference type="ARBA" id="ARBA00023002"/>
    </source>
</evidence>
<dbReference type="Proteomes" id="UP000886725">
    <property type="component" value="Unassembled WGS sequence"/>
</dbReference>
<dbReference type="CDD" id="cd05233">
    <property type="entry name" value="SDR_c"/>
    <property type="match status" value="1"/>
</dbReference>
<dbReference type="EMBL" id="DVFU01000096">
    <property type="protein sequence ID" value="HIQ65081.1"/>
    <property type="molecule type" value="Genomic_DNA"/>
</dbReference>
<dbReference type="AlphaFoldDB" id="A0A9D0YZI7"/>
<dbReference type="InterPro" id="IPR002347">
    <property type="entry name" value="SDR_fam"/>
</dbReference>
<dbReference type="Pfam" id="PF00106">
    <property type="entry name" value="adh_short"/>
    <property type="match status" value="1"/>
</dbReference>
<dbReference type="GO" id="GO:0016491">
    <property type="term" value="F:oxidoreductase activity"/>
    <property type="evidence" value="ECO:0007669"/>
    <property type="project" value="UniProtKB-KW"/>
</dbReference>
<dbReference type="PRINTS" id="PR00081">
    <property type="entry name" value="GDHRDH"/>
</dbReference>